<dbReference type="NCBIfam" id="TIGR03168">
    <property type="entry name" value="1-PFK"/>
    <property type="match status" value="1"/>
</dbReference>
<evidence type="ECO:0000313" key="8">
    <source>
        <dbReference type="EMBL" id="NNH69307.1"/>
    </source>
</evidence>
<organism evidence="8 9">
    <name type="scientific">Nocardia uniformis</name>
    <dbReference type="NCBI Taxonomy" id="53432"/>
    <lineage>
        <taxon>Bacteria</taxon>
        <taxon>Bacillati</taxon>
        <taxon>Actinomycetota</taxon>
        <taxon>Actinomycetes</taxon>
        <taxon>Mycobacteriales</taxon>
        <taxon>Nocardiaceae</taxon>
        <taxon>Nocardia</taxon>
    </lineage>
</organism>
<dbReference type="Pfam" id="PF00294">
    <property type="entry name" value="PfkB"/>
    <property type="match status" value="1"/>
</dbReference>
<evidence type="ECO:0000256" key="2">
    <source>
        <dbReference type="ARBA" id="ARBA00022679"/>
    </source>
</evidence>
<dbReference type="GO" id="GO:0003872">
    <property type="term" value="F:6-phosphofructokinase activity"/>
    <property type="evidence" value="ECO:0007669"/>
    <property type="project" value="TreeGrafter"/>
</dbReference>
<comment type="caution">
    <text evidence="8">The sequence shown here is derived from an EMBL/GenBank/DDBJ whole genome shotgun (WGS) entry which is preliminary data.</text>
</comment>
<evidence type="ECO:0000256" key="5">
    <source>
        <dbReference type="ARBA" id="ARBA00022840"/>
    </source>
</evidence>
<proteinExistence type="inferred from homology"/>
<dbReference type="PIRSF" id="PIRSF000535">
    <property type="entry name" value="1PFK/6PFK/LacC"/>
    <property type="match status" value="1"/>
</dbReference>
<dbReference type="InterPro" id="IPR011611">
    <property type="entry name" value="PfkB_dom"/>
</dbReference>
<dbReference type="InterPro" id="IPR029056">
    <property type="entry name" value="Ribokinase-like"/>
</dbReference>
<dbReference type="Gene3D" id="3.40.1190.20">
    <property type="match status" value="1"/>
</dbReference>
<dbReference type="CDD" id="cd01164">
    <property type="entry name" value="FruK_PfkB_like"/>
    <property type="match status" value="1"/>
</dbReference>
<evidence type="ECO:0000256" key="3">
    <source>
        <dbReference type="ARBA" id="ARBA00022741"/>
    </source>
</evidence>
<reference evidence="8 9" key="1">
    <citation type="submission" date="2020-05" db="EMBL/GenBank/DDBJ databases">
        <title>MicrobeNet Type strains.</title>
        <authorList>
            <person name="Nicholson A.C."/>
        </authorList>
    </citation>
    <scope>NUCLEOTIDE SEQUENCE [LARGE SCALE GENOMIC DNA]</scope>
    <source>
        <strain evidence="8 9">JCM 3224</strain>
    </source>
</reference>
<dbReference type="SUPFAM" id="SSF53613">
    <property type="entry name" value="Ribokinase-like"/>
    <property type="match status" value="1"/>
</dbReference>
<keyword evidence="9" id="KW-1185">Reference proteome</keyword>
<protein>
    <submittedName>
        <fullName evidence="8">1-phosphofructokinase family hexose kinase</fullName>
    </submittedName>
</protein>
<keyword evidence="5" id="KW-0067">ATP-binding</keyword>
<dbReference type="PANTHER" id="PTHR46566">
    <property type="entry name" value="1-PHOSPHOFRUCTOKINASE-RELATED"/>
    <property type="match status" value="1"/>
</dbReference>
<accession>A0A849C0A2</accession>
<keyword evidence="3" id="KW-0547">Nucleotide-binding</keyword>
<evidence type="ECO:0000259" key="7">
    <source>
        <dbReference type="Pfam" id="PF00294"/>
    </source>
</evidence>
<keyword evidence="4 8" id="KW-0418">Kinase</keyword>
<comment type="similarity">
    <text evidence="1">Belongs to the carbohydrate kinase PfkB family.</text>
</comment>
<dbReference type="GO" id="GO:0005524">
    <property type="term" value="F:ATP binding"/>
    <property type="evidence" value="ECO:0007669"/>
    <property type="project" value="UniProtKB-KW"/>
</dbReference>
<evidence type="ECO:0000256" key="4">
    <source>
        <dbReference type="ARBA" id="ARBA00022777"/>
    </source>
</evidence>
<evidence type="ECO:0000256" key="6">
    <source>
        <dbReference type="PIRNR" id="PIRNR000535"/>
    </source>
</evidence>
<keyword evidence="2 6" id="KW-0808">Transferase</keyword>
<dbReference type="PANTHER" id="PTHR46566:SF2">
    <property type="entry name" value="ATP-DEPENDENT 6-PHOSPHOFRUCTOKINASE ISOZYME 2"/>
    <property type="match status" value="1"/>
</dbReference>
<dbReference type="AlphaFoldDB" id="A0A849C0A2"/>
<gene>
    <name evidence="8" type="ORF">HLB23_05380</name>
</gene>
<feature type="domain" description="Carbohydrate kinase PfkB" evidence="7">
    <location>
        <begin position="6"/>
        <end position="287"/>
    </location>
</feature>
<dbReference type="EMBL" id="JABELX010000001">
    <property type="protein sequence ID" value="NNH69307.1"/>
    <property type="molecule type" value="Genomic_DNA"/>
</dbReference>
<dbReference type="Proteomes" id="UP000586827">
    <property type="component" value="Unassembled WGS sequence"/>
</dbReference>
<evidence type="ECO:0000313" key="9">
    <source>
        <dbReference type="Proteomes" id="UP000586827"/>
    </source>
</evidence>
<sequence length="311" mass="32238">MNPAVDLASRVERVVAIDKLRCAAPRFDPGGGGINAARTIDVLGEQVLAVFPAGGPAGLMLAEMVHAVGVPMRSVPVSGHTRQNLSVTETRSDDQYRFVFPGALLNAVDRERCLREIDRALTDSSYLVASGSLPPGVPADFYRTVVELARARGVRAIIDTSGAALRQIRGAYLIKPSLRELSELVGRPLPDRSEQVAAARQLIADGLGENVVVSLGSAGALAVTAETARRYPALTARVVSGIGAGDAMVGGITVGLARGGDLFAATCLGIAAATAALETPGTQPGRPRRIAELCRALGTAVCEKSPNALNS</sequence>
<name>A0A849C0A2_9NOCA</name>
<dbReference type="GO" id="GO:0005829">
    <property type="term" value="C:cytosol"/>
    <property type="evidence" value="ECO:0007669"/>
    <property type="project" value="TreeGrafter"/>
</dbReference>
<evidence type="ECO:0000256" key="1">
    <source>
        <dbReference type="ARBA" id="ARBA00010688"/>
    </source>
</evidence>
<dbReference type="InterPro" id="IPR017583">
    <property type="entry name" value="Tagatose/fructose_Pkinase"/>
</dbReference>